<feature type="chain" id="PRO_5003699916" description="Haem-binding uptake Tiki superfamily ChaN domain-containing protein" evidence="1">
    <location>
        <begin position="30"/>
        <end position="295"/>
    </location>
</feature>
<dbReference type="Gene3D" id="3.40.50.11550">
    <property type="match status" value="2"/>
</dbReference>
<dbReference type="EMBL" id="AJYA01000021">
    <property type="protein sequence ID" value="EIM76390.1"/>
    <property type="molecule type" value="Genomic_DNA"/>
</dbReference>
<evidence type="ECO:0000313" key="4">
    <source>
        <dbReference type="Proteomes" id="UP000005551"/>
    </source>
</evidence>
<feature type="domain" description="Haem-binding uptake Tiki superfamily ChaN" evidence="2">
    <location>
        <begin position="50"/>
        <end position="250"/>
    </location>
</feature>
<organism evidence="3 4">
    <name type="scientific">Nitritalea halalkaliphila LW7</name>
    <dbReference type="NCBI Taxonomy" id="1189621"/>
    <lineage>
        <taxon>Bacteria</taxon>
        <taxon>Pseudomonadati</taxon>
        <taxon>Bacteroidota</taxon>
        <taxon>Cytophagia</taxon>
        <taxon>Cytophagales</taxon>
        <taxon>Cyclobacteriaceae</taxon>
        <taxon>Nitritalea</taxon>
    </lineage>
</organism>
<feature type="signal peptide" evidence="1">
    <location>
        <begin position="1"/>
        <end position="29"/>
    </location>
</feature>
<dbReference type="SUPFAM" id="SSF159501">
    <property type="entry name" value="EreA/ChaN-like"/>
    <property type="match status" value="1"/>
</dbReference>
<gene>
    <name evidence="3" type="ORF">A3SI_10189</name>
</gene>
<name>I5C3I8_9BACT</name>
<reference evidence="3 4" key="1">
    <citation type="submission" date="2012-05" db="EMBL/GenBank/DDBJ databases">
        <title>Genome sequence of Nitritalea halalkaliphila LW7.</title>
        <authorList>
            <person name="Jangir P.K."/>
            <person name="Singh A."/>
            <person name="Shivaji S."/>
            <person name="Sharma R."/>
        </authorList>
    </citation>
    <scope>NUCLEOTIDE SEQUENCE [LARGE SCALE GENOMIC DNA]</scope>
    <source>
        <strain evidence="3 4">LW7</strain>
    </source>
</reference>
<dbReference type="InterPro" id="IPR007314">
    <property type="entry name" value="Cofac_haem-bd_dom"/>
</dbReference>
<dbReference type="AlphaFoldDB" id="I5C3I8"/>
<keyword evidence="4" id="KW-1185">Reference proteome</keyword>
<evidence type="ECO:0000313" key="3">
    <source>
        <dbReference type="EMBL" id="EIM76390.1"/>
    </source>
</evidence>
<dbReference type="Proteomes" id="UP000005551">
    <property type="component" value="Unassembled WGS sequence"/>
</dbReference>
<proteinExistence type="predicted"/>
<dbReference type="STRING" id="1189621.A3SI_10189"/>
<dbReference type="PATRIC" id="fig|1189621.3.peg.2120"/>
<comment type="caution">
    <text evidence="3">The sequence shown here is derived from an EMBL/GenBank/DDBJ whole genome shotgun (WGS) entry which is preliminary data.</text>
</comment>
<sequence length="295" mass="33447">MKTMEKKRTLWRSALAAVLFFSVCCVSYAQVQPYTIYKASEGRQVTFEEMLAQLQDAPLVFFGEFHNNSILHWLQLQVLKGLQTERLVLAAEFFERDDQLTLDEWLAGKLSDANLEAETKLWNNFKVDYKPLLQYAKAKEIPFIASNVPRKYASYVSREGLEALETLSEKAKAYLPELPIQVDMELPSYAAMQEMMHGAGSRAAYMVQAQALKDATMAESLFPALEQGKQVLHINGAYHTKDGEGIVWYVREKMPDLPILLISCVEQEDIHAWDATHAGLADYVVVLPLDSPKSY</sequence>
<keyword evidence="1" id="KW-0732">Signal</keyword>
<protein>
    <recommendedName>
        <fullName evidence="2">Haem-binding uptake Tiki superfamily ChaN domain-containing protein</fullName>
    </recommendedName>
</protein>
<dbReference type="Pfam" id="PF04187">
    <property type="entry name" value="Cofac_haem_bdg"/>
    <property type="match status" value="1"/>
</dbReference>
<evidence type="ECO:0000259" key="2">
    <source>
        <dbReference type="Pfam" id="PF04187"/>
    </source>
</evidence>
<dbReference type="CDD" id="cd14727">
    <property type="entry name" value="ChanN-like"/>
    <property type="match status" value="1"/>
</dbReference>
<accession>I5C3I8</accession>
<evidence type="ECO:0000256" key="1">
    <source>
        <dbReference type="SAM" id="SignalP"/>
    </source>
</evidence>